<evidence type="ECO:0000256" key="2">
    <source>
        <dbReference type="SAM" id="MobiDB-lite"/>
    </source>
</evidence>
<reference evidence="4" key="1">
    <citation type="submission" date="2021-02" db="EMBL/GenBank/DDBJ databases">
        <title>First Annotated Genome of the Yellow-green Alga Tribonema minus.</title>
        <authorList>
            <person name="Mahan K.M."/>
        </authorList>
    </citation>
    <scope>NUCLEOTIDE SEQUENCE</scope>
    <source>
        <strain evidence="4">UTEX B ZZ1240</strain>
    </source>
</reference>
<feature type="compositionally biased region" description="Basic and acidic residues" evidence="2">
    <location>
        <begin position="191"/>
        <end position="201"/>
    </location>
</feature>
<evidence type="ECO:0000313" key="4">
    <source>
        <dbReference type="EMBL" id="KAG5178190.1"/>
    </source>
</evidence>
<feature type="chain" id="PRO_5032854215" evidence="3">
    <location>
        <begin position="17"/>
        <end position="231"/>
    </location>
</feature>
<dbReference type="EMBL" id="JAFCMP010000517">
    <property type="protein sequence ID" value="KAG5178190.1"/>
    <property type="molecule type" value="Genomic_DNA"/>
</dbReference>
<gene>
    <name evidence="4" type="ORF">JKP88DRAFT_281293</name>
</gene>
<protein>
    <submittedName>
        <fullName evidence="4">Uncharacterized protein</fullName>
    </submittedName>
</protein>
<comment type="caution">
    <text evidence="4">The sequence shown here is derived from an EMBL/GenBank/DDBJ whole genome shotgun (WGS) entry which is preliminary data.</text>
</comment>
<dbReference type="AlphaFoldDB" id="A0A835YR84"/>
<keyword evidence="1" id="KW-0175">Coiled coil</keyword>
<organism evidence="4 5">
    <name type="scientific">Tribonema minus</name>
    <dbReference type="NCBI Taxonomy" id="303371"/>
    <lineage>
        <taxon>Eukaryota</taxon>
        <taxon>Sar</taxon>
        <taxon>Stramenopiles</taxon>
        <taxon>Ochrophyta</taxon>
        <taxon>PX clade</taxon>
        <taxon>Xanthophyceae</taxon>
        <taxon>Tribonematales</taxon>
        <taxon>Tribonemataceae</taxon>
        <taxon>Tribonema</taxon>
    </lineage>
</organism>
<name>A0A835YR84_9STRA</name>
<evidence type="ECO:0000313" key="5">
    <source>
        <dbReference type="Proteomes" id="UP000664859"/>
    </source>
</evidence>
<accession>A0A835YR84</accession>
<keyword evidence="5" id="KW-1185">Reference proteome</keyword>
<evidence type="ECO:0000256" key="3">
    <source>
        <dbReference type="SAM" id="SignalP"/>
    </source>
</evidence>
<evidence type="ECO:0000256" key="1">
    <source>
        <dbReference type="SAM" id="Coils"/>
    </source>
</evidence>
<dbReference type="Proteomes" id="UP000664859">
    <property type="component" value="Unassembled WGS sequence"/>
</dbReference>
<feature type="region of interest" description="Disordered" evidence="2">
    <location>
        <begin position="158"/>
        <end position="201"/>
    </location>
</feature>
<dbReference type="OrthoDB" id="10361569at2759"/>
<proteinExistence type="predicted"/>
<feature type="region of interest" description="Disordered" evidence="2">
    <location>
        <begin position="212"/>
        <end position="231"/>
    </location>
</feature>
<keyword evidence="3" id="KW-0732">Signal</keyword>
<feature type="signal peptide" evidence="3">
    <location>
        <begin position="1"/>
        <end position="16"/>
    </location>
</feature>
<feature type="coiled-coil region" evidence="1">
    <location>
        <begin position="94"/>
        <end position="121"/>
    </location>
</feature>
<sequence length="231" mass="25213">MTAGVVAAVALRVAMGSPAVANAAPAATVERSVDVDDDFFGGDLEVEDKYEEVVEQPVESEVAKKKKEPIKLGPTLIGGGTLAYVMYRCSVISATDMNAQRKRIREENTKFQQNAEEHMVEGEVAYNEDLMRELRRMKEENVGPGDKYAKETRRYNPEFAATHEPLDGPTEMQTGGGANSEDEDLLGQEARAADAAKAKAEEDRLKAEKAAAIQKLYQQSPESGDDDDLLS</sequence>